<evidence type="ECO:0000313" key="4">
    <source>
        <dbReference type="Proteomes" id="UP000813385"/>
    </source>
</evidence>
<name>A0A8K0X4A1_9PEZI</name>
<gene>
    <name evidence="3" type="ORF">B0T11DRAFT_225622</name>
</gene>
<evidence type="ECO:0000256" key="2">
    <source>
        <dbReference type="SAM" id="MobiDB-lite"/>
    </source>
</evidence>
<protein>
    <submittedName>
        <fullName evidence="3">Uncharacterized protein</fullName>
    </submittedName>
</protein>
<feature type="compositionally biased region" description="Basic and acidic residues" evidence="2">
    <location>
        <begin position="171"/>
        <end position="188"/>
    </location>
</feature>
<accession>A0A8K0X4A1</accession>
<organism evidence="3 4">
    <name type="scientific">Plectosphaerella cucumerina</name>
    <dbReference type="NCBI Taxonomy" id="40658"/>
    <lineage>
        <taxon>Eukaryota</taxon>
        <taxon>Fungi</taxon>
        <taxon>Dikarya</taxon>
        <taxon>Ascomycota</taxon>
        <taxon>Pezizomycotina</taxon>
        <taxon>Sordariomycetes</taxon>
        <taxon>Hypocreomycetidae</taxon>
        <taxon>Glomerellales</taxon>
        <taxon>Plectosphaerellaceae</taxon>
        <taxon>Plectosphaerella</taxon>
    </lineage>
</organism>
<dbReference type="OrthoDB" id="4855977at2759"/>
<evidence type="ECO:0000313" key="3">
    <source>
        <dbReference type="EMBL" id="KAH7363537.1"/>
    </source>
</evidence>
<sequence length="214" mass="24110">MDQARVKLEGSRDAAKRDNLERCNALLQQQQDSLNARWSSCYGELQKNGESVAKKYQKALKELEDANLKIQELTARELHQTLDRQNDDIVAQDTKAVLVMKEQRIAELEAIEKDMAGQLKDEKARHESLKLQHAMLEADYAEVVDIASSLTEGPDGTALAEFFDRHRTLEQQVRELRAENEAQAEHPRAAAGSKEQGAESTGDEGRGKRRKRAT</sequence>
<proteinExistence type="predicted"/>
<comment type="caution">
    <text evidence="3">The sequence shown here is derived from an EMBL/GenBank/DDBJ whole genome shotgun (WGS) entry which is preliminary data.</text>
</comment>
<keyword evidence="4" id="KW-1185">Reference proteome</keyword>
<keyword evidence="1" id="KW-0175">Coiled coil</keyword>
<dbReference type="EMBL" id="JAGPXD010000003">
    <property type="protein sequence ID" value="KAH7363537.1"/>
    <property type="molecule type" value="Genomic_DNA"/>
</dbReference>
<feature type="coiled-coil region" evidence="1">
    <location>
        <begin position="17"/>
        <end position="76"/>
    </location>
</feature>
<reference evidence="3" key="1">
    <citation type="journal article" date="2021" name="Nat. Commun.">
        <title>Genetic determinants of endophytism in the Arabidopsis root mycobiome.</title>
        <authorList>
            <person name="Mesny F."/>
            <person name="Miyauchi S."/>
            <person name="Thiergart T."/>
            <person name="Pickel B."/>
            <person name="Atanasova L."/>
            <person name="Karlsson M."/>
            <person name="Huettel B."/>
            <person name="Barry K.W."/>
            <person name="Haridas S."/>
            <person name="Chen C."/>
            <person name="Bauer D."/>
            <person name="Andreopoulos W."/>
            <person name="Pangilinan J."/>
            <person name="LaButti K."/>
            <person name="Riley R."/>
            <person name="Lipzen A."/>
            <person name="Clum A."/>
            <person name="Drula E."/>
            <person name="Henrissat B."/>
            <person name="Kohler A."/>
            <person name="Grigoriev I.V."/>
            <person name="Martin F.M."/>
            <person name="Hacquard S."/>
        </authorList>
    </citation>
    <scope>NUCLEOTIDE SEQUENCE</scope>
    <source>
        <strain evidence="3">MPI-CAGE-AT-0016</strain>
    </source>
</reference>
<dbReference type="Proteomes" id="UP000813385">
    <property type="component" value="Unassembled WGS sequence"/>
</dbReference>
<dbReference type="AlphaFoldDB" id="A0A8K0X4A1"/>
<feature type="region of interest" description="Disordered" evidence="2">
    <location>
        <begin position="171"/>
        <end position="214"/>
    </location>
</feature>
<evidence type="ECO:0000256" key="1">
    <source>
        <dbReference type="SAM" id="Coils"/>
    </source>
</evidence>